<feature type="transmembrane region" description="Helical" evidence="1">
    <location>
        <begin position="102"/>
        <end position="123"/>
    </location>
</feature>
<keyword evidence="1" id="KW-0472">Membrane</keyword>
<name>D3SM06_THEAH</name>
<dbReference type="EMBL" id="CP001931">
    <property type="protein sequence ID" value="ADC89786.1"/>
    <property type="molecule type" value="Genomic_DNA"/>
</dbReference>
<feature type="transmembrane region" description="Helical" evidence="1">
    <location>
        <begin position="252"/>
        <end position="276"/>
    </location>
</feature>
<feature type="transmembrane region" description="Helical" evidence="1">
    <location>
        <begin position="15"/>
        <end position="37"/>
    </location>
</feature>
<keyword evidence="1" id="KW-1133">Transmembrane helix</keyword>
<proteinExistence type="predicted"/>
<dbReference type="OrthoDB" id="9814593at2"/>
<dbReference type="STRING" id="638303.Thal_1154"/>
<dbReference type="Proteomes" id="UP000002043">
    <property type="component" value="Chromosome"/>
</dbReference>
<feature type="transmembrane region" description="Helical" evidence="1">
    <location>
        <begin position="282"/>
        <end position="300"/>
    </location>
</feature>
<dbReference type="HOGENOM" id="CLU_908441_0_0_0"/>
<keyword evidence="1" id="KW-0812">Transmembrane</keyword>
<accession>D3SM06</accession>
<gene>
    <name evidence="2" type="ordered locus">Thal_1154</name>
</gene>
<sequence length="317" mass="36687">MRFFVTSGVRNNKPLFFMLASFSLLATLFWITSWFYFYTKYGFSQETLFRYFFTDSQFPEKIPLSQLLETVHIELFLHSMFLLVLGSILLLSPSLEKLKIPILSLSFITAFLYVFSDLIIYTFGPTYLILKVISFVAYQTASGSLVGMVLFFLFFRKDEGKPQPRKIKKLLLMFSFSILMNALVNLALFTSKMGISPSSVQTYYLGDPTVFSRPKTLEGLTKILYPHILAVPLYLFVILHLLVFTGTKRRNLILLSVVAFLFSFTEMMGGLLVRFLHPSFSLLKLVSFALTEIFLFYASFRLMRESLRKETYPVLYI</sequence>
<protein>
    <submittedName>
        <fullName evidence="2">Uncharacterized protein</fullName>
    </submittedName>
</protein>
<reference evidence="3" key="1">
    <citation type="journal article" date="2010" name="Stand. Genomic Sci.">
        <title>Complete genome sequence of Thermocrinis albus type strain (HI 11/12T).</title>
        <authorList>
            <person name="Wirth R."/>
            <person name="Sikorski J."/>
            <person name="Brambilla E."/>
            <person name="Misra M."/>
            <person name="Lapidus A."/>
            <person name="Copeland A."/>
            <person name="Nolan M."/>
            <person name="Lucas S."/>
            <person name="Chen F."/>
            <person name="Tice H."/>
            <person name="Cheng J.F."/>
            <person name="Han C."/>
            <person name="Detter J.C."/>
            <person name="Tapia R."/>
            <person name="Bruce D."/>
            <person name="Goodwin L."/>
            <person name="Pitluck S."/>
            <person name="Pati A."/>
            <person name="Anderson I."/>
            <person name="Ivanova N."/>
            <person name="Mavromatis K."/>
            <person name="Mikhailova N."/>
            <person name="Chen A."/>
            <person name="Palaniappan K."/>
            <person name="Bilek Y."/>
            <person name="Hader T."/>
            <person name="Land M."/>
            <person name="Hauser L."/>
            <person name="Chang Y.J."/>
            <person name="Jeffries C.D."/>
            <person name="Tindall B.J."/>
            <person name="Rohde M."/>
            <person name="Goker M."/>
            <person name="Bristow J."/>
            <person name="Eisen J.A."/>
            <person name="Markowitz V."/>
            <person name="Hugenholtz P."/>
            <person name="Kyrpides N.C."/>
            <person name="Klenk H.P."/>
        </authorList>
    </citation>
    <scope>NUCLEOTIDE SEQUENCE [LARGE SCALE GENOMIC DNA]</scope>
    <source>
        <strain evidence="3">DSM 14484 / JCM 11386 / HI 11/12</strain>
    </source>
</reference>
<evidence type="ECO:0000313" key="3">
    <source>
        <dbReference type="Proteomes" id="UP000002043"/>
    </source>
</evidence>
<evidence type="ECO:0000313" key="2">
    <source>
        <dbReference type="EMBL" id="ADC89786.1"/>
    </source>
</evidence>
<keyword evidence="3" id="KW-1185">Reference proteome</keyword>
<dbReference type="AlphaFoldDB" id="D3SM06"/>
<feature type="transmembrane region" description="Helical" evidence="1">
    <location>
        <begin position="223"/>
        <end position="245"/>
    </location>
</feature>
<dbReference type="KEGG" id="tal:Thal_1154"/>
<dbReference type="RefSeq" id="WP_012992192.1">
    <property type="nucleotide sequence ID" value="NC_013894.1"/>
</dbReference>
<feature type="transmembrane region" description="Helical" evidence="1">
    <location>
        <begin position="135"/>
        <end position="155"/>
    </location>
</feature>
<evidence type="ECO:0000256" key="1">
    <source>
        <dbReference type="SAM" id="Phobius"/>
    </source>
</evidence>
<feature type="transmembrane region" description="Helical" evidence="1">
    <location>
        <begin position="167"/>
        <end position="189"/>
    </location>
</feature>
<organism evidence="2 3">
    <name type="scientific">Thermocrinis albus (strain DSM 14484 / JCM 11386 / HI 11/12)</name>
    <dbReference type="NCBI Taxonomy" id="638303"/>
    <lineage>
        <taxon>Bacteria</taxon>
        <taxon>Pseudomonadati</taxon>
        <taxon>Aquificota</taxon>
        <taxon>Aquificia</taxon>
        <taxon>Aquificales</taxon>
        <taxon>Aquificaceae</taxon>
        <taxon>Thermocrinis</taxon>
    </lineage>
</organism>
<dbReference type="eggNOG" id="ENOG50328RE">
    <property type="taxonomic scope" value="Bacteria"/>
</dbReference>
<feature type="transmembrane region" description="Helical" evidence="1">
    <location>
        <begin position="75"/>
        <end position="95"/>
    </location>
</feature>